<accession>A0AAI9U7S7</accession>
<feature type="region of interest" description="Disordered" evidence="1">
    <location>
        <begin position="98"/>
        <end position="119"/>
    </location>
</feature>
<dbReference type="EMBL" id="MLGG01000046">
    <property type="protein sequence ID" value="KAK1451350.1"/>
    <property type="molecule type" value="Genomic_DNA"/>
</dbReference>
<gene>
    <name evidence="2" type="ORF">CMEL01_05924</name>
</gene>
<protein>
    <submittedName>
        <fullName evidence="2">Uncharacterized protein</fullName>
    </submittedName>
</protein>
<dbReference type="Proteomes" id="UP001239795">
    <property type="component" value="Unassembled WGS sequence"/>
</dbReference>
<name>A0AAI9U7S7_9PEZI</name>
<keyword evidence="3" id="KW-1185">Reference proteome</keyword>
<dbReference type="AlphaFoldDB" id="A0AAI9U7S7"/>
<reference evidence="2 3" key="1">
    <citation type="submission" date="2016-10" db="EMBL/GenBank/DDBJ databases">
        <title>The genome sequence of Colletotrichum fioriniae PJ7.</title>
        <authorList>
            <person name="Baroncelli R."/>
        </authorList>
    </citation>
    <scope>NUCLEOTIDE SEQUENCE [LARGE SCALE GENOMIC DNA]</scope>
    <source>
        <strain evidence="2">Col 31</strain>
    </source>
</reference>
<evidence type="ECO:0000313" key="3">
    <source>
        <dbReference type="Proteomes" id="UP001239795"/>
    </source>
</evidence>
<organism evidence="2 3">
    <name type="scientific">Colletotrichum melonis</name>
    <dbReference type="NCBI Taxonomy" id="1209925"/>
    <lineage>
        <taxon>Eukaryota</taxon>
        <taxon>Fungi</taxon>
        <taxon>Dikarya</taxon>
        <taxon>Ascomycota</taxon>
        <taxon>Pezizomycotina</taxon>
        <taxon>Sordariomycetes</taxon>
        <taxon>Hypocreomycetidae</taxon>
        <taxon>Glomerellales</taxon>
        <taxon>Glomerellaceae</taxon>
        <taxon>Colletotrichum</taxon>
        <taxon>Colletotrichum acutatum species complex</taxon>
    </lineage>
</organism>
<evidence type="ECO:0000256" key="1">
    <source>
        <dbReference type="SAM" id="MobiDB-lite"/>
    </source>
</evidence>
<comment type="caution">
    <text evidence="2">The sequence shown here is derived from an EMBL/GenBank/DDBJ whole genome shotgun (WGS) entry which is preliminary data.</text>
</comment>
<sequence length="119" mass="13340">MAHPKYLPTITGQWHPSIEKTAESVLPRLQRKPTTEPPSRVRHALRHHRFGPFTRINALSQPVPVSPCNRLRTTSLFSRFACLVDQSTDGPIISCTNGVGNDNAVPEEPDEYRNKDVVS</sequence>
<proteinExistence type="predicted"/>
<evidence type="ECO:0000313" key="2">
    <source>
        <dbReference type="EMBL" id="KAK1451350.1"/>
    </source>
</evidence>